<dbReference type="Gene3D" id="1.25.40.80">
    <property type="match status" value="1"/>
</dbReference>
<dbReference type="SUPFAM" id="SSF52425">
    <property type="entry name" value="Cryptochrome/photolyase, N-terminal domain"/>
    <property type="match status" value="1"/>
</dbReference>
<evidence type="ECO:0000256" key="6">
    <source>
        <dbReference type="RuleBase" id="RU004182"/>
    </source>
</evidence>
<dbReference type="PROSITE" id="PS00394">
    <property type="entry name" value="DNA_PHOTOLYASES_1_1"/>
    <property type="match status" value="1"/>
</dbReference>
<dbReference type="InterPro" id="IPR014729">
    <property type="entry name" value="Rossmann-like_a/b/a_fold"/>
</dbReference>
<dbReference type="InterPro" id="IPR036134">
    <property type="entry name" value="Crypto/Photolyase_FAD-like_sf"/>
</dbReference>
<feature type="binding site" evidence="4">
    <location>
        <begin position="232"/>
        <end position="236"/>
    </location>
    <ligand>
        <name>FAD</name>
        <dbReference type="ChEBI" id="CHEBI:57692"/>
    </ligand>
</feature>
<name>A0A1H8YRC7_9PSEU</name>
<proteinExistence type="inferred from homology"/>
<accession>A0A1H8YRC7</accession>
<dbReference type="RefSeq" id="WP_091628894.1">
    <property type="nucleotide sequence ID" value="NZ_FOEF01000033.1"/>
</dbReference>
<evidence type="ECO:0000256" key="2">
    <source>
        <dbReference type="ARBA" id="ARBA00022827"/>
    </source>
</evidence>
<dbReference type="EMBL" id="FOEF01000033">
    <property type="protein sequence ID" value="SEP53928.1"/>
    <property type="molecule type" value="Genomic_DNA"/>
</dbReference>
<dbReference type="Proteomes" id="UP000198582">
    <property type="component" value="Unassembled WGS sequence"/>
</dbReference>
<dbReference type="PANTHER" id="PTHR11455:SF9">
    <property type="entry name" value="CRYPTOCHROME CIRCADIAN CLOCK 5 ISOFORM X1"/>
    <property type="match status" value="1"/>
</dbReference>
<evidence type="ECO:0000256" key="4">
    <source>
        <dbReference type="PIRSR" id="PIRSR602081-1"/>
    </source>
</evidence>
<feature type="domain" description="Photolyase/cryptochrome alpha/beta" evidence="7">
    <location>
        <begin position="2"/>
        <end position="130"/>
    </location>
</feature>
<feature type="binding site" evidence="4">
    <location>
        <begin position="361"/>
        <end position="363"/>
    </location>
    <ligand>
        <name>FAD</name>
        <dbReference type="ChEBI" id="CHEBI:57692"/>
    </ligand>
</feature>
<dbReference type="Gene3D" id="1.10.579.10">
    <property type="entry name" value="DNA Cyclobutane Dipyrimidine Photolyase, subunit A, domain 3"/>
    <property type="match status" value="1"/>
</dbReference>
<dbReference type="PROSITE" id="PS00691">
    <property type="entry name" value="DNA_PHOTOLYASES_1_2"/>
    <property type="match status" value="1"/>
</dbReference>
<dbReference type="GO" id="GO:0006139">
    <property type="term" value="P:nucleobase-containing compound metabolic process"/>
    <property type="evidence" value="ECO:0007669"/>
    <property type="project" value="UniProtKB-ARBA"/>
</dbReference>
<keyword evidence="3 6" id="KW-0157">Chromophore</keyword>
<evidence type="ECO:0000256" key="5">
    <source>
        <dbReference type="PIRSR" id="PIRSR602081-2"/>
    </source>
</evidence>
<dbReference type="GO" id="GO:0071949">
    <property type="term" value="F:FAD binding"/>
    <property type="evidence" value="ECO:0007669"/>
    <property type="project" value="TreeGrafter"/>
</dbReference>
<dbReference type="InterPro" id="IPR036155">
    <property type="entry name" value="Crypto/Photolyase_N_sf"/>
</dbReference>
<keyword evidence="1 4" id="KW-0285">Flavoprotein</keyword>
<dbReference type="InterPro" id="IPR018394">
    <property type="entry name" value="DNA_photolyase_1_CS_C"/>
</dbReference>
<feature type="site" description="Electron transfer via tryptophanyl radical" evidence="5">
    <location>
        <position position="371"/>
    </location>
</feature>
<feature type="site" description="Electron transfer via tryptophanyl radical" evidence="5">
    <location>
        <position position="348"/>
    </location>
</feature>
<dbReference type="InterPro" id="IPR002081">
    <property type="entry name" value="Cryptochrome/DNA_photolyase_1"/>
</dbReference>
<dbReference type="Pfam" id="PF03441">
    <property type="entry name" value="FAD_binding_7"/>
    <property type="match status" value="1"/>
</dbReference>
<evidence type="ECO:0000313" key="8">
    <source>
        <dbReference type="EMBL" id="SEP53928.1"/>
    </source>
</evidence>
<dbReference type="Gene3D" id="3.40.50.620">
    <property type="entry name" value="HUPs"/>
    <property type="match status" value="1"/>
</dbReference>
<feature type="site" description="Electron transfer via tryptophanyl radical" evidence="5">
    <location>
        <position position="295"/>
    </location>
</feature>
<reference evidence="8 9" key="1">
    <citation type="submission" date="2016-10" db="EMBL/GenBank/DDBJ databases">
        <authorList>
            <person name="de Groot N.N."/>
        </authorList>
    </citation>
    <scope>NUCLEOTIDE SEQUENCE [LARGE SCALE GENOMIC DNA]</scope>
    <source>
        <strain evidence="8 9">DSM 44993</strain>
    </source>
</reference>
<dbReference type="STRING" id="394193.SAMN04489732_13343"/>
<dbReference type="GO" id="GO:0006950">
    <property type="term" value="P:response to stress"/>
    <property type="evidence" value="ECO:0007669"/>
    <property type="project" value="UniProtKB-ARBA"/>
</dbReference>
<dbReference type="GO" id="GO:0003677">
    <property type="term" value="F:DNA binding"/>
    <property type="evidence" value="ECO:0007669"/>
    <property type="project" value="TreeGrafter"/>
</dbReference>
<dbReference type="GO" id="GO:0009416">
    <property type="term" value="P:response to light stimulus"/>
    <property type="evidence" value="ECO:0007669"/>
    <property type="project" value="TreeGrafter"/>
</dbReference>
<feature type="binding site" evidence="4">
    <location>
        <position position="220"/>
    </location>
    <ligand>
        <name>FAD</name>
        <dbReference type="ChEBI" id="CHEBI:57692"/>
    </ligand>
</feature>
<dbReference type="InterPro" id="IPR005101">
    <property type="entry name" value="Cryptochr/Photolyase_FAD-bd"/>
</dbReference>
<evidence type="ECO:0000259" key="7">
    <source>
        <dbReference type="PROSITE" id="PS51645"/>
    </source>
</evidence>
<sequence length="459" mass="51441">MAVSIALFTRDLRVHDNPVLAAAAGDDQCIPLFVLDDAILNGPFNRPNRAAFLVDSLRDLDQGLARAGGRLVVRRGRLIDEVLTLVREHSARSVHVAADVSAFARRREDALREALDRENVDLHVHECSITAVPPGSLTPSGGGKDHFAVFTPYFRRWSEVTQRAVIRPPRRLSLPALRAGGLPAVEEICAGERSPHLAAGGEGAGRRLLTRWVNRDVREYEHRHDDLAGDGTSRLSPHLHFGTVSVTELLDRTGSASSGAQAFTRQLAWRDFHHQVLAARPECATRDYRPRGDRWRRSDRDFTAWREGRTGFPIVDAAMRQLADEGWMHNRARLIVASFLTKTLYLDWRLGARHFADLLVDADTANNQMNWQWSAGTGTDTRPNRILNPLRQAERYDPGGDYVRKYVPELSGIPGGAVHEPWKLPRHELQDTGYPARIVDLRGGAERFKDAREESKTSR</sequence>
<comment type="cofactor">
    <cofactor evidence="4">
        <name>FAD</name>
        <dbReference type="ChEBI" id="CHEBI:57692"/>
    </cofactor>
    <text evidence="4">Binds 1 FAD per subunit.</text>
</comment>
<dbReference type="Pfam" id="PF00875">
    <property type="entry name" value="DNA_photolyase"/>
    <property type="match status" value="1"/>
</dbReference>
<dbReference type="InterPro" id="IPR006050">
    <property type="entry name" value="DNA_photolyase_N"/>
</dbReference>
<gene>
    <name evidence="8" type="ORF">SAMN04489732_13343</name>
</gene>
<keyword evidence="2 4" id="KW-0274">FAD</keyword>
<protein>
    <submittedName>
        <fullName evidence="8">Deoxyribodipyrimidine photo-lyase</fullName>
    </submittedName>
</protein>
<keyword evidence="8" id="KW-0456">Lyase</keyword>
<keyword evidence="9" id="KW-1185">Reference proteome</keyword>
<organism evidence="8 9">
    <name type="scientific">Amycolatopsis saalfeldensis</name>
    <dbReference type="NCBI Taxonomy" id="394193"/>
    <lineage>
        <taxon>Bacteria</taxon>
        <taxon>Bacillati</taxon>
        <taxon>Actinomycetota</taxon>
        <taxon>Actinomycetes</taxon>
        <taxon>Pseudonocardiales</taxon>
        <taxon>Pseudonocardiaceae</taxon>
        <taxon>Amycolatopsis</taxon>
    </lineage>
</organism>
<evidence type="ECO:0000256" key="3">
    <source>
        <dbReference type="ARBA" id="ARBA00022991"/>
    </source>
</evidence>
<evidence type="ECO:0000256" key="1">
    <source>
        <dbReference type="ARBA" id="ARBA00022630"/>
    </source>
</evidence>
<dbReference type="OrthoDB" id="9772484at2"/>
<dbReference type="SUPFAM" id="SSF48173">
    <property type="entry name" value="Cryptochrome/photolyase FAD-binding domain"/>
    <property type="match status" value="1"/>
</dbReference>
<comment type="similarity">
    <text evidence="6">Belongs to the DNA photolyase family.</text>
</comment>
<dbReference type="PANTHER" id="PTHR11455">
    <property type="entry name" value="CRYPTOCHROME"/>
    <property type="match status" value="1"/>
</dbReference>
<dbReference type="GO" id="GO:0003904">
    <property type="term" value="F:deoxyribodipyrimidine photo-lyase activity"/>
    <property type="evidence" value="ECO:0007669"/>
    <property type="project" value="TreeGrafter"/>
</dbReference>
<dbReference type="PRINTS" id="PR00147">
    <property type="entry name" value="DNAPHOTLYASE"/>
</dbReference>
<evidence type="ECO:0000313" key="9">
    <source>
        <dbReference type="Proteomes" id="UP000198582"/>
    </source>
</evidence>
<dbReference type="PROSITE" id="PS51645">
    <property type="entry name" value="PHR_CRY_ALPHA_BETA"/>
    <property type="match status" value="1"/>
</dbReference>
<dbReference type="AlphaFoldDB" id="A0A1H8YRC7"/>
<feature type="binding site" evidence="4">
    <location>
        <position position="263"/>
    </location>
    <ligand>
        <name>FAD</name>
        <dbReference type="ChEBI" id="CHEBI:57692"/>
    </ligand>
</feature>